<organism evidence="2 3">
    <name type="scientific">Ideonella oryzae</name>
    <dbReference type="NCBI Taxonomy" id="2937441"/>
    <lineage>
        <taxon>Bacteria</taxon>
        <taxon>Pseudomonadati</taxon>
        <taxon>Pseudomonadota</taxon>
        <taxon>Betaproteobacteria</taxon>
        <taxon>Burkholderiales</taxon>
        <taxon>Sphaerotilaceae</taxon>
        <taxon>Ideonella</taxon>
    </lineage>
</organism>
<reference evidence="2 3" key="1">
    <citation type="submission" date="2022-06" db="EMBL/GenBank/DDBJ databases">
        <title>Ideonella sp. NS12-5 Genome sequencing and assembly.</title>
        <authorList>
            <person name="Jung Y."/>
        </authorList>
    </citation>
    <scope>NUCLEOTIDE SEQUENCE [LARGE SCALE GENOMIC DNA]</scope>
    <source>
        <strain evidence="2 3">NS12-5</strain>
    </source>
</reference>
<gene>
    <name evidence="2" type="ORF">M0L44_00155</name>
</gene>
<name>A0ABT1BH40_9BURK</name>
<dbReference type="InterPro" id="IPR029024">
    <property type="entry name" value="TerB-like"/>
</dbReference>
<protein>
    <submittedName>
        <fullName evidence="2">TerB family tellurite resistance protein</fullName>
    </submittedName>
</protein>
<evidence type="ECO:0000259" key="1">
    <source>
        <dbReference type="Pfam" id="PF05099"/>
    </source>
</evidence>
<keyword evidence="3" id="KW-1185">Reference proteome</keyword>
<dbReference type="Proteomes" id="UP001204851">
    <property type="component" value="Unassembled WGS sequence"/>
</dbReference>
<accession>A0ABT1BH40</accession>
<feature type="domain" description="Co-chaperone DjlA N-terminal" evidence="1">
    <location>
        <begin position="11"/>
        <end position="132"/>
    </location>
</feature>
<evidence type="ECO:0000313" key="3">
    <source>
        <dbReference type="Proteomes" id="UP001204851"/>
    </source>
</evidence>
<dbReference type="Gene3D" id="1.10.3680.10">
    <property type="entry name" value="TerB-like"/>
    <property type="match status" value="1"/>
</dbReference>
<evidence type="ECO:0000313" key="2">
    <source>
        <dbReference type="EMBL" id="MCO5975134.1"/>
    </source>
</evidence>
<sequence length="140" mass="14874">MRSYPRNSPEASARLLALVLISDGHVCRSEIEALQQLQVEAALGLRPGHFAQVMHTLCEDLLASAYGSGAPTCRVDDATLASLLAEVDDPLLQAKVMRLADDLAQADRHLAEAEAKVLSAAHRQWRIPGATLASAGPATP</sequence>
<dbReference type="EMBL" id="JAMXMC010000001">
    <property type="protein sequence ID" value="MCO5975134.1"/>
    <property type="molecule type" value="Genomic_DNA"/>
</dbReference>
<dbReference type="RefSeq" id="WP_252767587.1">
    <property type="nucleotide sequence ID" value="NZ_JAMXMC010000001.1"/>
</dbReference>
<dbReference type="InterPro" id="IPR007791">
    <property type="entry name" value="DjlA_N"/>
</dbReference>
<dbReference type="SUPFAM" id="SSF158682">
    <property type="entry name" value="TerB-like"/>
    <property type="match status" value="1"/>
</dbReference>
<dbReference type="Pfam" id="PF05099">
    <property type="entry name" value="TerB"/>
    <property type="match status" value="1"/>
</dbReference>
<proteinExistence type="predicted"/>
<comment type="caution">
    <text evidence="2">The sequence shown here is derived from an EMBL/GenBank/DDBJ whole genome shotgun (WGS) entry which is preliminary data.</text>
</comment>